<organism evidence="3 4">
    <name type="scientific">Heracleum sosnowskyi</name>
    <dbReference type="NCBI Taxonomy" id="360622"/>
    <lineage>
        <taxon>Eukaryota</taxon>
        <taxon>Viridiplantae</taxon>
        <taxon>Streptophyta</taxon>
        <taxon>Embryophyta</taxon>
        <taxon>Tracheophyta</taxon>
        <taxon>Spermatophyta</taxon>
        <taxon>Magnoliopsida</taxon>
        <taxon>eudicotyledons</taxon>
        <taxon>Gunneridae</taxon>
        <taxon>Pentapetalae</taxon>
        <taxon>asterids</taxon>
        <taxon>campanulids</taxon>
        <taxon>Apiales</taxon>
        <taxon>Apiaceae</taxon>
        <taxon>Apioideae</taxon>
        <taxon>apioid superclade</taxon>
        <taxon>Tordylieae</taxon>
        <taxon>Tordyliinae</taxon>
        <taxon>Heracleum</taxon>
    </lineage>
</organism>
<dbReference type="Pfam" id="PF00646">
    <property type="entry name" value="F-box"/>
    <property type="match status" value="1"/>
</dbReference>
<gene>
    <name evidence="3" type="ORF">POM88_030359</name>
</gene>
<feature type="region of interest" description="Disordered" evidence="1">
    <location>
        <begin position="12"/>
        <end position="58"/>
    </location>
</feature>
<feature type="compositionally biased region" description="Low complexity" evidence="1">
    <location>
        <begin position="24"/>
        <end position="41"/>
    </location>
</feature>
<dbReference type="Proteomes" id="UP001237642">
    <property type="component" value="Unassembled WGS sequence"/>
</dbReference>
<dbReference type="NCBIfam" id="TIGR01640">
    <property type="entry name" value="F_box_assoc_1"/>
    <property type="match status" value="1"/>
</dbReference>
<feature type="compositionally biased region" description="Basic residues" evidence="1">
    <location>
        <begin position="14"/>
        <end position="23"/>
    </location>
</feature>
<evidence type="ECO:0000259" key="2">
    <source>
        <dbReference type="SMART" id="SM00256"/>
    </source>
</evidence>
<dbReference type="AlphaFoldDB" id="A0AAD8HVT1"/>
<dbReference type="InterPro" id="IPR013187">
    <property type="entry name" value="F-box-assoc_dom_typ3"/>
</dbReference>
<dbReference type="PANTHER" id="PTHR31672:SF13">
    <property type="entry name" value="F-BOX PROTEIN CPR30-LIKE"/>
    <property type="match status" value="1"/>
</dbReference>
<dbReference type="PANTHER" id="PTHR31672">
    <property type="entry name" value="BNACNNG10540D PROTEIN"/>
    <property type="match status" value="1"/>
</dbReference>
<keyword evidence="4" id="KW-1185">Reference proteome</keyword>
<reference evidence="3" key="2">
    <citation type="submission" date="2023-05" db="EMBL/GenBank/DDBJ databases">
        <authorList>
            <person name="Schelkunov M.I."/>
        </authorList>
    </citation>
    <scope>NUCLEOTIDE SEQUENCE</scope>
    <source>
        <strain evidence="3">Hsosn_3</strain>
        <tissue evidence="3">Leaf</tissue>
    </source>
</reference>
<evidence type="ECO:0000256" key="1">
    <source>
        <dbReference type="SAM" id="MobiDB-lite"/>
    </source>
</evidence>
<dbReference type="CDD" id="cd22157">
    <property type="entry name" value="F-box_AtFBW1-like"/>
    <property type="match status" value="1"/>
</dbReference>
<sequence>MVSYWKRMLAIISQRKKRSKSKQQRGQSSSRKSPKQQQQHRQSGRKSSPKQQQGCDSCPVLNKHQGGSNCAPQLSSRVDCAPQLSSRVDCAPPQLKYFNANSSFIFNLSEDLLSEILKRLPVKYILRCRCVHKSWHSLIQTHSFITLHLNHQKTRSPDLLLFRNCFDNQVDNQLTLRFDHVQSQQYCRINYLPPLPKSMWMWLVHSYGLICVSDMFNGIARPKTIYLWNPLVEKYKTLPESPLYASFTFKRFTSWTALAFGFVPQVDDYMVVHIRQAPCELNPNTVVIAVYSLNTNSWKITSHDNIFISYVSNDQVVFVNGVAYWAGCNSDSTQGIIMCFDAKTNLMREIPSPIGGEYRFHRAHLFLQPFGQSISYFVDDEKLKHFDMWVLREDSKNEFLWEKKMSVDLGDHFREQVLGVRNNGEPIFFKLYKFISYNLDSHEANDFVDSWGTWDDFSSFYEEDFAPPYHISPFVESLVFLNND</sequence>
<protein>
    <submittedName>
        <fullName evidence="3">F-box domain-containing protein</fullName>
    </submittedName>
</protein>
<dbReference type="SUPFAM" id="SSF81383">
    <property type="entry name" value="F-box domain"/>
    <property type="match status" value="1"/>
</dbReference>
<dbReference type="Gene3D" id="1.20.1280.50">
    <property type="match status" value="1"/>
</dbReference>
<evidence type="ECO:0000313" key="4">
    <source>
        <dbReference type="Proteomes" id="UP001237642"/>
    </source>
</evidence>
<feature type="domain" description="F-box" evidence="2">
    <location>
        <begin position="108"/>
        <end position="148"/>
    </location>
</feature>
<dbReference type="InterPro" id="IPR001810">
    <property type="entry name" value="F-box_dom"/>
</dbReference>
<evidence type="ECO:0000313" key="3">
    <source>
        <dbReference type="EMBL" id="KAK1374166.1"/>
    </source>
</evidence>
<proteinExistence type="predicted"/>
<reference evidence="3" key="1">
    <citation type="submission" date="2023-02" db="EMBL/GenBank/DDBJ databases">
        <title>Genome of toxic invasive species Heracleum sosnowskyi carries increased number of genes despite the absence of recent whole-genome duplications.</title>
        <authorList>
            <person name="Schelkunov M."/>
            <person name="Shtratnikova V."/>
            <person name="Makarenko M."/>
            <person name="Klepikova A."/>
            <person name="Omelchenko D."/>
            <person name="Novikova G."/>
            <person name="Obukhova E."/>
            <person name="Bogdanov V."/>
            <person name="Penin A."/>
            <person name="Logacheva M."/>
        </authorList>
    </citation>
    <scope>NUCLEOTIDE SEQUENCE</scope>
    <source>
        <strain evidence="3">Hsosn_3</strain>
        <tissue evidence="3">Leaf</tissue>
    </source>
</reference>
<dbReference type="EMBL" id="JAUIZM010000007">
    <property type="protein sequence ID" value="KAK1374166.1"/>
    <property type="molecule type" value="Genomic_DNA"/>
</dbReference>
<name>A0AAD8HVT1_9APIA</name>
<dbReference type="SMART" id="SM00256">
    <property type="entry name" value="FBOX"/>
    <property type="match status" value="1"/>
</dbReference>
<dbReference type="InterPro" id="IPR036047">
    <property type="entry name" value="F-box-like_dom_sf"/>
</dbReference>
<dbReference type="InterPro" id="IPR017451">
    <property type="entry name" value="F-box-assoc_interact_dom"/>
</dbReference>
<dbReference type="InterPro" id="IPR050796">
    <property type="entry name" value="SCF_F-box_component"/>
</dbReference>
<accession>A0AAD8HVT1</accession>
<comment type="caution">
    <text evidence="3">The sequence shown here is derived from an EMBL/GenBank/DDBJ whole genome shotgun (WGS) entry which is preliminary data.</text>
</comment>
<dbReference type="Pfam" id="PF08268">
    <property type="entry name" value="FBA_3"/>
    <property type="match status" value="1"/>
</dbReference>